<feature type="transmembrane region" description="Helical" evidence="8">
    <location>
        <begin position="136"/>
        <end position="158"/>
    </location>
</feature>
<gene>
    <name evidence="10" type="ORF">CHLNCDRAFT_51701</name>
</gene>
<dbReference type="GO" id="GO:0015501">
    <property type="term" value="F:glutamate:sodium symporter activity"/>
    <property type="evidence" value="ECO:0007669"/>
    <property type="project" value="TreeGrafter"/>
</dbReference>
<dbReference type="Gene3D" id="1.10.3860.10">
    <property type="entry name" value="Sodium:dicarboxylate symporter"/>
    <property type="match status" value="2"/>
</dbReference>
<evidence type="ECO:0000256" key="2">
    <source>
        <dbReference type="ARBA" id="ARBA00022448"/>
    </source>
</evidence>
<comment type="similarity">
    <text evidence="8">Belongs to the dicarboxylate/amino acid:cation symporter (DAACS) (TC 2.A.23) family.</text>
</comment>
<dbReference type="AlphaFoldDB" id="E1ZBR8"/>
<evidence type="ECO:0000313" key="11">
    <source>
        <dbReference type="Proteomes" id="UP000008141"/>
    </source>
</evidence>
<dbReference type="PANTHER" id="PTHR11958">
    <property type="entry name" value="SODIUM/DICARBOXYLATE SYMPORTER-RELATED"/>
    <property type="match status" value="1"/>
</dbReference>
<feature type="transmembrane region" description="Helical" evidence="8">
    <location>
        <begin position="170"/>
        <end position="189"/>
    </location>
</feature>
<dbReference type="InterPro" id="IPR050746">
    <property type="entry name" value="DAACS"/>
</dbReference>
<evidence type="ECO:0000313" key="10">
    <source>
        <dbReference type="EMBL" id="EFN56687.1"/>
    </source>
</evidence>
<evidence type="ECO:0000256" key="9">
    <source>
        <dbReference type="SAM" id="MobiDB-lite"/>
    </source>
</evidence>
<comment type="caution">
    <text evidence="8">Lacks conserved residue(s) required for the propagation of feature annotation.</text>
</comment>
<evidence type="ECO:0000256" key="1">
    <source>
        <dbReference type="ARBA" id="ARBA00004141"/>
    </source>
</evidence>
<feature type="compositionally biased region" description="Gly residues" evidence="9">
    <location>
        <begin position="1"/>
        <end position="19"/>
    </location>
</feature>
<feature type="compositionally biased region" description="Low complexity" evidence="9">
    <location>
        <begin position="20"/>
        <end position="35"/>
    </location>
</feature>
<keyword evidence="5 8" id="KW-1133">Transmembrane helix</keyword>
<keyword evidence="4 8" id="KW-0769">Symport</keyword>
<dbReference type="GeneID" id="17356009"/>
<name>E1ZBR8_CHLVA</name>
<feature type="transmembrane region" description="Helical" evidence="8">
    <location>
        <begin position="210"/>
        <end position="232"/>
    </location>
</feature>
<protein>
    <recommendedName>
        <fullName evidence="8">Amino acid transporter</fullName>
    </recommendedName>
</protein>
<dbReference type="InterPro" id="IPR018107">
    <property type="entry name" value="Na-dicarboxylate_symporter_CS"/>
</dbReference>
<reference evidence="10 11" key="1">
    <citation type="journal article" date="2010" name="Plant Cell">
        <title>The Chlorella variabilis NC64A genome reveals adaptation to photosymbiosis, coevolution with viruses, and cryptic sex.</title>
        <authorList>
            <person name="Blanc G."/>
            <person name="Duncan G."/>
            <person name="Agarkova I."/>
            <person name="Borodovsky M."/>
            <person name="Gurnon J."/>
            <person name="Kuo A."/>
            <person name="Lindquist E."/>
            <person name="Lucas S."/>
            <person name="Pangilinan J."/>
            <person name="Polle J."/>
            <person name="Salamov A."/>
            <person name="Terry A."/>
            <person name="Yamada T."/>
            <person name="Dunigan D.D."/>
            <person name="Grigoriev I.V."/>
            <person name="Claverie J.M."/>
            <person name="Van Etten J.L."/>
        </authorList>
    </citation>
    <scope>NUCLEOTIDE SEQUENCE [LARGE SCALE GENOMIC DNA]</scope>
    <source>
        <strain evidence="10 11">NC64A</strain>
    </source>
</reference>
<keyword evidence="3 8" id="KW-0812">Transmembrane</keyword>
<sequence length="396" mass="39922">MAGSSGTGGSSGTSSGTGSGTSSRAPSAAAGRAPSPFAKPQTRIPGPPRPGDADAPEQPRHGGPPPPLRGRRRVAAQDGFRPPDAQLDPQAALLLGSPHDSGAMGGGGGGSGTPALGSPREQPAASWHSCLTREPLLLFTLLGVAAGILLGAIALIGFPGDLMLRLLKMLVLPLVSVSIVSGVCSLRQADGGGGGGGGGQSSVRRLARLAAVYYIVTTAVAIAVGIALVVAMHPGRGAPFDAIASGAGGCRKAHAKKVAQEAAGAQAQRKSTTEALMDVARQAHGVPLGASQLLVIAFTASLAAVGAPAIPSAGLVTMLIVLQAVSLDQYAPDLAVILALDWFLDRCRTVVNLLGDVYGVVLVDHLLQRRRRGGGGRDDDGAKRQIPYIQLVDPRV</sequence>
<evidence type="ECO:0000256" key="8">
    <source>
        <dbReference type="RuleBase" id="RU361216"/>
    </source>
</evidence>
<evidence type="ECO:0000256" key="3">
    <source>
        <dbReference type="ARBA" id="ARBA00022692"/>
    </source>
</evidence>
<dbReference type="KEGG" id="cvr:CHLNCDRAFT_51701"/>
<keyword evidence="2 8" id="KW-0813">Transport</keyword>
<evidence type="ECO:0000256" key="7">
    <source>
        <dbReference type="ARBA" id="ARBA00023180"/>
    </source>
</evidence>
<dbReference type="Proteomes" id="UP000008141">
    <property type="component" value="Unassembled WGS sequence"/>
</dbReference>
<dbReference type="GO" id="GO:0015175">
    <property type="term" value="F:neutral L-amino acid transmembrane transporter activity"/>
    <property type="evidence" value="ECO:0007669"/>
    <property type="project" value="TreeGrafter"/>
</dbReference>
<feature type="region of interest" description="Disordered" evidence="9">
    <location>
        <begin position="94"/>
        <end position="122"/>
    </location>
</feature>
<evidence type="ECO:0000256" key="5">
    <source>
        <dbReference type="ARBA" id="ARBA00022989"/>
    </source>
</evidence>
<dbReference type="EMBL" id="GL433841">
    <property type="protein sequence ID" value="EFN56687.1"/>
    <property type="molecule type" value="Genomic_DNA"/>
</dbReference>
<dbReference type="PRINTS" id="PR00173">
    <property type="entry name" value="EDTRNSPORT"/>
</dbReference>
<keyword evidence="7" id="KW-0325">Glycoprotein</keyword>
<keyword evidence="11" id="KW-1185">Reference proteome</keyword>
<evidence type="ECO:0000256" key="4">
    <source>
        <dbReference type="ARBA" id="ARBA00022847"/>
    </source>
</evidence>
<comment type="subcellular location">
    <subcellularLocation>
        <location evidence="1 8">Membrane</location>
        <topology evidence="1 8">Multi-pass membrane protein</topology>
    </subcellularLocation>
</comment>
<dbReference type="PROSITE" id="PS00713">
    <property type="entry name" value="NA_DICARBOXYL_SYMP_1"/>
    <property type="match status" value="1"/>
</dbReference>
<keyword evidence="6 8" id="KW-0472">Membrane</keyword>
<dbReference type="OrthoDB" id="5877963at2759"/>
<feature type="transmembrane region" description="Helical" evidence="8">
    <location>
        <begin position="293"/>
        <end position="322"/>
    </location>
</feature>
<dbReference type="STRING" id="554065.E1ZBR8"/>
<proteinExistence type="inferred from homology"/>
<feature type="region of interest" description="Disordered" evidence="9">
    <location>
        <begin position="1"/>
        <end position="72"/>
    </location>
</feature>
<dbReference type="Pfam" id="PF00375">
    <property type="entry name" value="SDF"/>
    <property type="match status" value="2"/>
</dbReference>
<organism evidence="11">
    <name type="scientific">Chlorella variabilis</name>
    <name type="common">Green alga</name>
    <dbReference type="NCBI Taxonomy" id="554065"/>
    <lineage>
        <taxon>Eukaryota</taxon>
        <taxon>Viridiplantae</taxon>
        <taxon>Chlorophyta</taxon>
        <taxon>core chlorophytes</taxon>
        <taxon>Trebouxiophyceae</taxon>
        <taxon>Chlorellales</taxon>
        <taxon>Chlorellaceae</taxon>
        <taxon>Chlorella clade</taxon>
        <taxon>Chlorella</taxon>
    </lineage>
</organism>
<dbReference type="InterPro" id="IPR036458">
    <property type="entry name" value="Na:dicarbo_symporter_sf"/>
</dbReference>
<dbReference type="eggNOG" id="KOG3787">
    <property type="taxonomic scope" value="Eukaryota"/>
</dbReference>
<dbReference type="RefSeq" id="XP_005848789.1">
    <property type="nucleotide sequence ID" value="XM_005848727.1"/>
</dbReference>
<feature type="compositionally biased region" description="Gly residues" evidence="9">
    <location>
        <begin position="103"/>
        <end position="112"/>
    </location>
</feature>
<dbReference type="PANTHER" id="PTHR11958:SF63">
    <property type="entry name" value="AMINO ACID TRANSPORTER"/>
    <property type="match status" value="1"/>
</dbReference>
<dbReference type="InParanoid" id="E1ZBR8"/>
<accession>E1ZBR8</accession>
<dbReference type="SUPFAM" id="SSF118215">
    <property type="entry name" value="Proton glutamate symport protein"/>
    <property type="match status" value="2"/>
</dbReference>
<dbReference type="GO" id="GO:0005886">
    <property type="term" value="C:plasma membrane"/>
    <property type="evidence" value="ECO:0007669"/>
    <property type="project" value="TreeGrafter"/>
</dbReference>
<evidence type="ECO:0000256" key="6">
    <source>
        <dbReference type="ARBA" id="ARBA00023136"/>
    </source>
</evidence>
<dbReference type="InterPro" id="IPR001991">
    <property type="entry name" value="Na-dicarboxylate_symporter"/>
</dbReference>
<dbReference type="GO" id="GO:0005313">
    <property type="term" value="F:L-glutamate transmembrane transporter activity"/>
    <property type="evidence" value="ECO:0007669"/>
    <property type="project" value="TreeGrafter"/>
</dbReference>